<dbReference type="GO" id="GO:0016791">
    <property type="term" value="F:phosphatase activity"/>
    <property type="evidence" value="ECO:0007669"/>
    <property type="project" value="TreeGrafter"/>
</dbReference>
<dbReference type="STRING" id="1114972.FD35_GL002216"/>
<protein>
    <recommendedName>
        <fullName evidence="7">Phosphoglycerate mutase</fullName>
    </recommendedName>
</protein>
<name>A0A0R1RH45_9LACO</name>
<feature type="binding site" evidence="4">
    <location>
        <begin position="108"/>
        <end position="109"/>
    </location>
    <ligand>
        <name>substrate</name>
    </ligand>
</feature>
<evidence type="ECO:0000256" key="4">
    <source>
        <dbReference type="PIRSR" id="PIRSR613078-2"/>
    </source>
</evidence>
<feature type="binding site" evidence="4">
    <location>
        <begin position="85"/>
        <end position="88"/>
    </location>
    <ligand>
        <name>substrate</name>
    </ligand>
</feature>
<gene>
    <name evidence="5" type="ORF">FD35_GL002216</name>
</gene>
<feature type="active site" description="Tele-phosphohistidine intermediate" evidence="3">
    <location>
        <position position="9"/>
    </location>
</feature>
<evidence type="ECO:0000313" key="5">
    <source>
        <dbReference type="EMBL" id="KRL56175.1"/>
    </source>
</evidence>
<dbReference type="Proteomes" id="UP000051999">
    <property type="component" value="Unassembled WGS sequence"/>
</dbReference>
<organism evidence="5 6">
    <name type="scientific">Furfurilactobacillus rossiae DSM 15814</name>
    <dbReference type="NCBI Taxonomy" id="1114972"/>
    <lineage>
        <taxon>Bacteria</taxon>
        <taxon>Bacillati</taxon>
        <taxon>Bacillota</taxon>
        <taxon>Bacilli</taxon>
        <taxon>Lactobacillales</taxon>
        <taxon>Lactobacillaceae</taxon>
        <taxon>Furfurilactobacillus</taxon>
    </lineage>
</organism>
<comment type="caution">
    <text evidence="5">The sequence shown here is derived from an EMBL/GenBank/DDBJ whole genome shotgun (WGS) entry which is preliminary data.</text>
</comment>
<dbReference type="PATRIC" id="fig|1114972.6.peg.2267"/>
<feature type="binding site" evidence="4">
    <location>
        <position position="61"/>
    </location>
    <ligand>
        <name>substrate</name>
    </ligand>
</feature>
<dbReference type="PROSITE" id="PS00175">
    <property type="entry name" value="PG_MUTASE"/>
    <property type="match status" value="1"/>
</dbReference>
<dbReference type="InterPro" id="IPR029033">
    <property type="entry name" value="His_PPase_superfam"/>
</dbReference>
<dbReference type="InterPro" id="IPR013078">
    <property type="entry name" value="His_Pase_superF_clade-1"/>
</dbReference>
<dbReference type="GO" id="GO:0005737">
    <property type="term" value="C:cytoplasm"/>
    <property type="evidence" value="ECO:0007669"/>
    <property type="project" value="TreeGrafter"/>
</dbReference>
<feature type="binding site" evidence="4">
    <location>
        <begin position="8"/>
        <end position="15"/>
    </location>
    <ligand>
        <name>substrate</name>
    </ligand>
</feature>
<dbReference type="PANTHER" id="PTHR48100:SF1">
    <property type="entry name" value="HISTIDINE PHOSPHATASE FAMILY PROTEIN-RELATED"/>
    <property type="match status" value="1"/>
</dbReference>
<dbReference type="RefSeq" id="WP_017262876.1">
    <property type="nucleotide sequence ID" value="NZ_AUAW01000006.1"/>
</dbReference>
<sequence>MTTLYLIRHGETDANKQLILQGNVETNLTELNDYGRKLTTSAAARFSTLSFAQCLVSPLKRAQETAHLLLDHSDCPIKVDNRLAEINYGIWNGQSIPELMKKYPQYWRRTTSDVCGHYEQVSNGEPIDNVDQRVAAFLNSLHDIYGNQCIAIVTHGYIIQTILRVLQYPHIQTIKNLQTIEIQLNSQFLLSSKNTVTTLEI</sequence>
<keyword evidence="2" id="KW-0413">Isomerase</keyword>
<dbReference type="CDD" id="cd07067">
    <property type="entry name" value="HP_PGM_like"/>
    <property type="match status" value="1"/>
</dbReference>
<dbReference type="SMART" id="SM00855">
    <property type="entry name" value="PGAM"/>
    <property type="match status" value="1"/>
</dbReference>
<evidence type="ECO:0000256" key="2">
    <source>
        <dbReference type="ARBA" id="ARBA00023235"/>
    </source>
</evidence>
<dbReference type="OrthoDB" id="9782128at2"/>
<dbReference type="AlphaFoldDB" id="A0A0R1RH45"/>
<keyword evidence="6" id="KW-1185">Reference proteome</keyword>
<reference evidence="5 6" key="1">
    <citation type="journal article" date="2015" name="Genome Announc.">
        <title>Expanding the biotechnology potential of lactobacilli through comparative genomics of 213 strains and associated genera.</title>
        <authorList>
            <person name="Sun Z."/>
            <person name="Harris H.M."/>
            <person name="McCann A."/>
            <person name="Guo C."/>
            <person name="Argimon S."/>
            <person name="Zhang W."/>
            <person name="Yang X."/>
            <person name="Jeffery I.B."/>
            <person name="Cooney J.C."/>
            <person name="Kagawa T.F."/>
            <person name="Liu W."/>
            <person name="Song Y."/>
            <person name="Salvetti E."/>
            <person name="Wrobel A."/>
            <person name="Rasinkangas P."/>
            <person name="Parkhill J."/>
            <person name="Rea M.C."/>
            <person name="O'Sullivan O."/>
            <person name="Ritari J."/>
            <person name="Douillard F.P."/>
            <person name="Paul Ross R."/>
            <person name="Yang R."/>
            <person name="Briner A.E."/>
            <person name="Felis G.E."/>
            <person name="de Vos W.M."/>
            <person name="Barrangou R."/>
            <person name="Klaenhammer T.R."/>
            <person name="Caufield P.W."/>
            <person name="Cui Y."/>
            <person name="Zhang H."/>
            <person name="O'Toole P.W."/>
        </authorList>
    </citation>
    <scope>NUCLEOTIDE SEQUENCE [LARGE SCALE GENOMIC DNA]</scope>
    <source>
        <strain evidence="5 6">DSM 15814</strain>
    </source>
</reference>
<dbReference type="Gene3D" id="3.40.50.1240">
    <property type="entry name" value="Phosphoglycerate mutase-like"/>
    <property type="match status" value="1"/>
</dbReference>
<evidence type="ECO:0000256" key="3">
    <source>
        <dbReference type="PIRSR" id="PIRSR613078-1"/>
    </source>
</evidence>
<evidence type="ECO:0000256" key="1">
    <source>
        <dbReference type="ARBA" id="ARBA00023152"/>
    </source>
</evidence>
<dbReference type="eggNOG" id="COG0406">
    <property type="taxonomic scope" value="Bacteria"/>
</dbReference>
<dbReference type="EMBL" id="AZFF01000005">
    <property type="protein sequence ID" value="KRL56175.1"/>
    <property type="molecule type" value="Genomic_DNA"/>
</dbReference>
<dbReference type="Pfam" id="PF00300">
    <property type="entry name" value="His_Phos_1"/>
    <property type="match status" value="1"/>
</dbReference>
<accession>A0A0R1RH45</accession>
<dbReference type="InterPro" id="IPR001345">
    <property type="entry name" value="PG/BPGM_mutase_AS"/>
</dbReference>
<dbReference type="InterPro" id="IPR050275">
    <property type="entry name" value="PGM_Phosphatase"/>
</dbReference>
<proteinExistence type="predicted"/>
<dbReference type="PIRSF" id="PIRSF000709">
    <property type="entry name" value="6PFK_2-Ptase"/>
    <property type="match status" value="1"/>
</dbReference>
<dbReference type="PANTHER" id="PTHR48100">
    <property type="entry name" value="BROAD-SPECIFICITY PHOSPHATASE YOR283W-RELATED"/>
    <property type="match status" value="1"/>
</dbReference>
<evidence type="ECO:0008006" key="7">
    <source>
        <dbReference type="Google" id="ProtNLM"/>
    </source>
</evidence>
<keyword evidence="1" id="KW-0324">Glycolysis</keyword>
<evidence type="ECO:0000313" key="6">
    <source>
        <dbReference type="Proteomes" id="UP000051999"/>
    </source>
</evidence>
<feature type="active site" description="Proton donor/acceptor" evidence="3">
    <location>
        <position position="85"/>
    </location>
</feature>
<dbReference type="SUPFAM" id="SSF53254">
    <property type="entry name" value="Phosphoglycerate mutase-like"/>
    <property type="match status" value="1"/>
</dbReference>